<dbReference type="EMBL" id="JAIXMP010000023">
    <property type="protein sequence ID" value="KAI9255065.1"/>
    <property type="molecule type" value="Genomic_DNA"/>
</dbReference>
<dbReference type="AlphaFoldDB" id="A0AAD5PAX0"/>
<name>A0AAD5PAX0_9FUNG</name>
<evidence type="ECO:0000313" key="1">
    <source>
        <dbReference type="EMBL" id="KAI9255065.1"/>
    </source>
</evidence>
<reference evidence="1" key="1">
    <citation type="journal article" date="2022" name="IScience">
        <title>Evolution of zygomycete secretomes and the origins of terrestrial fungal ecologies.</title>
        <authorList>
            <person name="Chang Y."/>
            <person name="Wang Y."/>
            <person name="Mondo S."/>
            <person name="Ahrendt S."/>
            <person name="Andreopoulos W."/>
            <person name="Barry K."/>
            <person name="Beard J."/>
            <person name="Benny G.L."/>
            <person name="Blankenship S."/>
            <person name="Bonito G."/>
            <person name="Cuomo C."/>
            <person name="Desiro A."/>
            <person name="Gervers K.A."/>
            <person name="Hundley H."/>
            <person name="Kuo A."/>
            <person name="LaButti K."/>
            <person name="Lang B.F."/>
            <person name="Lipzen A."/>
            <person name="O'Donnell K."/>
            <person name="Pangilinan J."/>
            <person name="Reynolds N."/>
            <person name="Sandor L."/>
            <person name="Smith M.E."/>
            <person name="Tsang A."/>
            <person name="Grigoriev I.V."/>
            <person name="Stajich J.E."/>
            <person name="Spatafora J.W."/>
        </authorList>
    </citation>
    <scope>NUCLEOTIDE SEQUENCE</scope>
    <source>
        <strain evidence="1">RSA 2281</strain>
    </source>
</reference>
<keyword evidence="2" id="KW-1185">Reference proteome</keyword>
<comment type="caution">
    <text evidence="1">The sequence shown here is derived from an EMBL/GenBank/DDBJ whole genome shotgun (WGS) entry which is preliminary data.</text>
</comment>
<dbReference type="Proteomes" id="UP001209540">
    <property type="component" value="Unassembled WGS sequence"/>
</dbReference>
<gene>
    <name evidence="1" type="ORF">BDA99DRAFT_539983</name>
</gene>
<accession>A0AAD5PAX0</accession>
<sequence>MGFLKNHVTNLTIFDNTPEIVRYTYLGNLGHDSYYDNEGDMQFFIAETSYALLGVQNYKKIMLACSNLTELVYKTMCGLFTHTTGNYTKLVVAEHECFLVSTLD</sequence>
<organism evidence="1 2">
    <name type="scientific">Phascolomyces articulosus</name>
    <dbReference type="NCBI Taxonomy" id="60185"/>
    <lineage>
        <taxon>Eukaryota</taxon>
        <taxon>Fungi</taxon>
        <taxon>Fungi incertae sedis</taxon>
        <taxon>Mucoromycota</taxon>
        <taxon>Mucoromycotina</taxon>
        <taxon>Mucoromycetes</taxon>
        <taxon>Mucorales</taxon>
        <taxon>Lichtheimiaceae</taxon>
        <taxon>Phascolomyces</taxon>
    </lineage>
</organism>
<protein>
    <submittedName>
        <fullName evidence="1">Uncharacterized protein</fullName>
    </submittedName>
</protein>
<evidence type="ECO:0000313" key="2">
    <source>
        <dbReference type="Proteomes" id="UP001209540"/>
    </source>
</evidence>
<reference evidence="1" key="2">
    <citation type="submission" date="2023-02" db="EMBL/GenBank/DDBJ databases">
        <authorList>
            <consortium name="DOE Joint Genome Institute"/>
            <person name="Mondo S.J."/>
            <person name="Chang Y."/>
            <person name="Wang Y."/>
            <person name="Ahrendt S."/>
            <person name="Andreopoulos W."/>
            <person name="Barry K."/>
            <person name="Beard J."/>
            <person name="Benny G.L."/>
            <person name="Blankenship S."/>
            <person name="Bonito G."/>
            <person name="Cuomo C."/>
            <person name="Desiro A."/>
            <person name="Gervers K.A."/>
            <person name="Hundley H."/>
            <person name="Kuo A."/>
            <person name="LaButti K."/>
            <person name="Lang B.F."/>
            <person name="Lipzen A."/>
            <person name="O'Donnell K."/>
            <person name="Pangilinan J."/>
            <person name="Reynolds N."/>
            <person name="Sandor L."/>
            <person name="Smith M.W."/>
            <person name="Tsang A."/>
            <person name="Grigoriev I.V."/>
            <person name="Stajich J.E."/>
            <person name="Spatafora J.W."/>
        </authorList>
    </citation>
    <scope>NUCLEOTIDE SEQUENCE</scope>
    <source>
        <strain evidence="1">RSA 2281</strain>
    </source>
</reference>
<proteinExistence type="predicted"/>